<dbReference type="Proteomes" id="UP000000556">
    <property type="component" value="Chromosome"/>
</dbReference>
<dbReference type="STRING" id="160488.PP_5552"/>
<organism evidence="1 2">
    <name type="scientific">Pseudomonas putida (strain ATCC 47054 / DSM 6125 / CFBP 8728 / NCIMB 11950 / KT2440)</name>
    <dbReference type="NCBI Taxonomy" id="160488"/>
    <lineage>
        <taxon>Bacteria</taxon>
        <taxon>Pseudomonadati</taxon>
        <taxon>Pseudomonadota</taxon>
        <taxon>Gammaproteobacteria</taxon>
        <taxon>Pseudomonadales</taxon>
        <taxon>Pseudomonadaceae</taxon>
        <taxon>Pseudomonas</taxon>
    </lineage>
</organism>
<protein>
    <submittedName>
        <fullName evidence="1">Uncharacterized protein</fullName>
    </submittedName>
</protein>
<proteinExistence type="predicted"/>
<dbReference type="AlphaFoldDB" id="A0A140FWA5"/>
<reference evidence="1 2" key="2">
    <citation type="journal article" date="2016" name="Environ. Microbiol.">
        <title>The revisited genome of Pseudomonas putida KT2440 enlightens its value as a robust metabolic chassis.</title>
        <authorList>
            <person name="Belda E."/>
            <person name="van Heck R.G."/>
            <person name="Lopez-Sanchez M.J."/>
            <person name="Cruveiller S."/>
            <person name="Barbe V."/>
            <person name="Fraser C."/>
            <person name="Klenk H.P."/>
            <person name="Petersen J."/>
            <person name="Morgat A."/>
            <person name="Nikel P.I."/>
            <person name="Vallenet D."/>
            <person name="Rouy Z."/>
            <person name="Sekowska A."/>
            <person name="Martins Dos Santos V.A."/>
            <person name="de Lorenzo V."/>
            <person name="Danchin A."/>
            <person name="Medigue C."/>
        </authorList>
    </citation>
    <scope>NUCLEOTIDE SEQUENCE [LARGE SCALE GENOMIC DNA]</scope>
    <source>
        <strain evidence="2">ATCC 47054 / DSM 6125 / CFBP 8728 / NCIMB 11950 / KT2440</strain>
    </source>
</reference>
<name>A0A140FWA5_PSEPK</name>
<evidence type="ECO:0000313" key="1">
    <source>
        <dbReference type="EMBL" id="AMM02888.1"/>
    </source>
</evidence>
<reference evidence="1 2" key="1">
    <citation type="journal article" date="2002" name="Environ. Microbiol.">
        <title>Complete genome sequence and comparative analysis of the metabolically versatile Pseudomonas putida KT2440.</title>
        <authorList>
            <person name="Nelson K.E."/>
            <person name="Weinel C."/>
            <person name="Paulsen I.T."/>
            <person name="Dodson R.J."/>
            <person name="Hilbert H."/>
            <person name="Martins dos Santos V.A."/>
            <person name="Fouts D.E."/>
            <person name="Gill S.R."/>
            <person name="Pop M."/>
            <person name="Holmes M."/>
            <person name="Brinkac L."/>
            <person name="Beanan M."/>
            <person name="DeBoy R.T."/>
            <person name="Daugherty S."/>
            <person name="Kolonay J."/>
            <person name="Madupu R."/>
            <person name="Nelson W."/>
            <person name="White O."/>
            <person name="Peterson J."/>
            <person name="Khouri H."/>
            <person name="Hance I."/>
            <person name="Chris Lee P."/>
            <person name="Holtzapple E."/>
            <person name="Scanlan D."/>
            <person name="Tran K."/>
            <person name="Moazzez A."/>
            <person name="Utterback T."/>
            <person name="Rizzo M."/>
            <person name="Lee K."/>
            <person name="Kosack D."/>
            <person name="Moestl D."/>
            <person name="Wedler H."/>
            <person name="Lauber J."/>
            <person name="Stjepandic D."/>
            <person name="Hoheisel J."/>
            <person name="Straetz M."/>
            <person name="Heim S."/>
            <person name="Kiewitz C."/>
            <person name="Eisen J.A."/>
            <person name="Timmis K.N."/>
            <person name="Dusterhoft A."/>
            <person name="Tummler B."/>
            <person name="Fraser C.M."/>
        </authorList>
    </citation>
    <scope>NUCLEOTIDE SEQUENCE [LARGE SCALE GENOMIC DNA]</scope>
    <source>
        <strain evidence="2">ATCC 47054 / DSM 6125 / CFBP 8728 / NCIMB 11950 / KT2440</strain>
    </source>
</reference>
<dbReference type="EMBL" id="AE015451">
    <property type="protein sequence ID" value="AMM02888.1"/>
    <property type="molecule type" value="Genomic_DNA"/>
</dbReference>
<dbReference type="OrthoDB" id="6974293at2"/>
<gene>
    <name evidence="1" type="ordered locus">PP_5552</name>
</gene>
<dbReference type="KEGG" id="ppu:PP_5552"/>
<dbReference type="RefSeq" id="WP_049586118.1">
    <property type="nucleotide sequence ID" value="NC_002947.4"/>
</dbReference>
<keyword evidence="2" id="KW-1185">Reference proteome</keyword>
<evidence type="ECO:0000313" key="2">
    <source>
        <dbReference type="Proteomes" id="UP000000556"/>
    </source>
</evidence>
<sequence length="103" mass="10927">MSYALSHNAFACLKAQTNLTGQFTHILRDESNGARAKATLQTEICLDQVNVVIRMGSTVNSLTLPANNLASARKVAAHLEAIANGKLDTADMPHVDPVLADVA</sequence>
<dbReference type="BioCyc" id="PPUT160488:G1G01-3219-MONOMER"/>
<accession>A0A140FWA5</accession>